<evidence type="ECO:0000313" key="2">
    <source>
        <dbReference type="Proteomes" id="UP000000433"/>
    </source>
</evidence>
<accession>A0A916P030</accession>
<sequence>MGSGAVAVTFSVFNDLDDIKSASQTDRECIWWVKQAGDLTIGIDGRLMQR</sequence>
<evidence type="ECO:0000313" key="1">
    <source>
        <dbReference type="EMBL" id="CAI83564.1"/>
    </source>
</evidence>
<proteinExistence type="predicted"/>
<keyword evidence="2" id="KW-1185">Reference proteome</keyword>
<reference evidence="1 2" key="1">
    <citation type="journal article" date="2005" name="Nat. Biotechnol.">
        <title>Genome sequence of the chlorinated compound-respiring bacterium Dehalococcoides species strain CBDB1.</title>
        <authorList>
            <person name="Kube M."/>
            <person name="Beck A."/>
            <person name="Zinder S.H."/>
            <person name="Kuhl H."/>
            <person name="Reinhardt R."/>
            <person name="Adrian L."/>
        </authorList>
    </citation>
    <scope>NUCLEOTIDE SEQUENCE [LARGE SCALE GENOMIC DNA]</scope>
    <source>
        <strain evidence="1 2">CBDB1</strain>
    </source>
</reference>
<name>A0A916P030_DEHMC</name>
<gene>
    <name evidence="1" type="ordered locus">cbdbA1540</name>
</gene>
<protein>
    <submittedName>
        <fullName evidence="1">Reductive dehalogenase-homologous N-terminal</fullName>
    </submittedName>
</protein>
<dbReference type="KEGG" id="deh:cbdbA1540"/>
<dbReference type="Proteomes" id="UP000000433">
    <property type="component" value="Chromosome"/>
</dbReference>
<dbReference type="EMBL" id="AJ965256">
    <property type="protein sequence ID" value="CAI83564.1"/>
    <property type="molecule type" value="Genomic_DNA"/>
</dbReference>
<organism evidence="1 2">
    <name type="scientific">Dehalococcoides mccartyi (strain CBDB1)</name>
    <dbReference type="NCBI Taxonomy" id="255470"/>
    <lineage>
        <taxon>Bacteria</taxon>
        <taxon>Bacillati</taxon>
        <taxon>Chloroflexota</taxon>
        <taxon>Dehalococcoidia</taxon>
        <taxon>Dehalococcoidales</taxon>
        <taxon>Dehalococcoidaceae</taxon>
        <taxon>Dehalococcoides</taxon>
    </lineage>
</organism>
<dbReference type="AlphaFoldDB" id="A0A916P030"/>